<dbReference type="InterPro" id="IPR049577">
    <property type="entry name" value="GMPP_N"/>
</dbReference>
<feature type="domain" description="Nucleotidyl transferase" evidence="8">
    <location>
        <begin position="9"/>
        <end position="285"/>
    </location>
</feature>
<dbReference type="AlphaFoldDB" id="A0A1T3MF16"/>
<organism evidence="10 11">
    <name type="scientific">Elizabethkingia occulta</name>
    <dbReference type="NCBI Taxonomy" id="1867263"/>
    <lineage>
        <taxon>Bacteria</taxon>
        <taxon>Pseudomonadati</taxon>
        <taxon>Bacteroidota</taxon>
        <taxon>Flavobacteriia</taxon>
        <taxon>Flavobacteriales</taxon>
        <taxon>Weeksellaceae</taxon>
        <taxon>Elizabethkingia</taxon>
    </lineage>
</organism>
<evidence type="ECO:0000256" key="3">
    <source>
        <dbReference type="ARBA" id="ARBA00022679"/>
    </source>
</evidence>
<evidence type="ECO:0000256" key="2">
    <source>
        <dbReference type="ARBA" id="ARBA00012387"/>
    </source>
</evidence>
<dbReference type="CDD" id="cd02509">
    <property type="entry name" value="GDP-M1P_Guanylyltransferase"/>
    <property type="match status" value="1"/>
</dbReference>
<dbReference type="Pfam" id="PF00483">
    <property type="entry name" value="NTP_transferase"/>
    <property type="match status" value="1"/>
</dbReference>
<evidence type="ECO:0000313" key="11">
    <source>
        <dbReference type="Proteomes" id="UP000190813"/>
    </source>
</evidence>
<name>A0A1T3MF16_9FLAO</name>
<dbReference type="RefSeq" id="WP_078772530.1">
    <property type="nucleotide sequence ID" value="NZ_CBCSBR010000017.1"/>
</dbReference>
<dbReference type="GO" id="GO:0004475">
    <property type="term" value="F:mannose-1-phosphate guanylyltransferase (GTP) activity"/>
    <property type="evidence" value="ECO:0007669"/>
    <property type="project" value="UniProtKB-EC"/>
</dbReference>
<evidence type="ECO:0000256" key="7">
    <source>
        <dbReference type="ARBA" id="ARBA00047343"/>
    </source>
</evidence>
<reference evidence="10 11" key="1">
    <citation type="submission" date="2016-06" db="EMBL/GenBank/DDBJ databases">
        <title>Revisiting the taxonomy of the Elizabethkingia Genus based on Whole-Genome Sequencing, Optical Mapping, and MALDI-TOF.</title>
        <authorList>
            <person name="Nicholson A.C."/>
        </authorList>
    </citation>
    <scope>NUCLEOTIDE SEQUENCE [LARGE SCALE GENOMIC DNA]</scope>
    <source>
        <strain evidence="10 11">G4070</strain>
    </source>
</reference>
<dbReference type="PANTHER" id="PTHR46390:SF1">
    <property type="entry name" value="MANNOSE-1-PHOSPHATE GUANYLYLTRANSFERASE"/>
    <property type="match status" value="1"/>
</dbReference>
<evidence type="ECO:0000313" key="10">
    <source>
        <dbReference type="EMBL" id="OPC63039.1"/>
    </source>
</evidence>
<dbReference type="EMBL" id="MAHX01000017">
    <property type="protein sequence ID" value="OPC63039.1"/>
    <property type="molecule type" value="Genomic_DNA"/>
</dbReference>
<dbReference type="InterPro" id="IPR005835">
    <property type="entry name" value="NTP_transferase_dom"/>
</dbReference>
<proteinExistence type="inferred from homology"/>
<dbReference type="SUPFAM" id="SSF53448">
    <property type="entry name" value="Nucleotide-diphospho-sugar transferases"/>
    <property type="match status" value="1"/>
</dbReference>
<dbReference type="FunFam" id="3.90.550.10:FF:000046">
    <property type="entry name" value="Mannose-1-phosphate guanylyltransferase (GDP)"/>
    <property type="match status" value="1"/>
</dbReference>
<dbReference type="Pfam" id="PF22640">
    <property type="entry name" value="ManC_GMP_beta-helix"/>
    <property type="match status" value="1"/>
</dbReference>
<keyword evidence="4 10" id="KW-0548">Nucleotidyltransferase</keyword>
<gene>
    <name evidence="10" type="ORF">BAZ10_07705</name>
</gene>
<keyword evidence="3 10" id="KW-0808">Transferase</keyword>
<evidence type="ECO:0000256" key="4">
    <source>
        <dbReference type="ARBA" id="ARBA00022695"/>
    </source>
</evidence>
<accession>A0A1T3MF16</accession>
<sequence>MMIENRYCVIMAGGVGSRFWPISTSKFPKQFQDILGVGRTMIQQTYDRISKIVPVENIFVITSSEHVNVVQNQLPELKPENIVGEPVMKNTAACNIFMGMKIAEINPNAVITVLPSDHLILKEDVFLNTVELAFEEANTNHTLVTIGIQPTRPETGYGYIQFLEKKGQNVFKVKTFTEKPTLEVAKTLIESGDFLWNAGIFVWNVQDILKAFQENLPEMYQQFTECEYNNESEKTCIETIYPKVQKISIDNGILEKTKNVTVIPADLGWSDLGTWTSVFENAEKNEHNNAENSKYVLSYASTGNIIHIKNKNKAVIIDGLNDYIVVDTDKALLICPRSHDQEIKDYVIDLKTTKKGDKFI</sequence>
<dbReference type="GO" id="GO:0009298">
    <property type="term" value="P:GDP-mannose biosynthetic process"/>
    <property type="evidence" value="ECO:0007669"/>
    <property type="project" value="TreeGrafter"/>
</dbReference>
<comment type="caution">
    <text evidence="10">The sequence shown here is derived from an EMBL/GenBank/DDBJ whole genome shotgun (WGS) entry which is preliminary data.</text>
</comment>
<dbReference type="InterPro" id="IPR054566">
    <property type="entry name" value="ManC/GMP-like_b-helix"/>
</dbReference>
<evidence type="ECO:0000256" key="5">
    <source>
        <dbReference type="ARBA" id="ARBA00022741"/>
    </source>
</evidence>
<comment type="catalytic activity">
    <reaction evidence="7">
        <text>alpha-D-mannose 1-phosphate + GTP + H(+) = GDP-alpha-D-mannose + diphosphate</text>
        <dbReference type="Rhea" id="RHEA:15229"/>
        <dbReference type="ChEBI" id="CHEBI:15378"/>
        <dbReference type="ChEBI" id="CHEBI:33019"/>
        <dbReference type="ChEBI" id="CHEBI:37565"/>
        <dbReference type="ChEBI" id="CHEBI:57527"/>
        <dbReference type="ChEBI" id="CHEBI:58409"/>
        <dbReference type="EC" id="2.7.7.13"/>
    </reaction>
</comment>
<evidence type="ECO:0000259" key="9">
    <source>
        <dbReference type="Pfam" id="PF22640"/>
    </source>
</evidence>
<evidence type="ECO:0000256" key="6">
    <source>
        <dbReference type="ARBA" id="ARBA00023134"/>
    </source>
</evidence>
<feature type="domain" description="MannoseP isomerase/GMP-like beta-helix" evidence="9">
    <location>
        <begin position="303"/>
        <end position="347"/>
    </location>
</feature>
<dbReference type="EC" id="2.7.7.13" evidence="2"/>
<dbReference type="Gene3D" id="3.90.550.10">
    <property type="entry name" value="Spore Coat Polysaccharide Biosynthesis Protein SpsA, Chain A"/>
    <property type="match status" value="1"/>
</dbReference>
<keyword evidence="5" id="KW-0547">Nucleotide-binding</keyword>
<dbReference type="PANTHER" id="PTHR46390">
    <property type="entry name" value="MANNOSE-1-PHOSPHATE GUANYLYLTRANSFERASE"/>
    <property type="match status" value="1"/>
</dbReference>
<dbReference type="Proteomes" id="UP000190813">
    <property type="component" value="Unassembled WGS sequence"/>
</dbReference>
<protein>
    <recommendedName>
        <fullName evidence="2">mannose-1-phosphate guanylyltransferase</fullName>
        <ecNumber evidence="2">2.7.7.13</ecNumber>
    </recommendedName>
</protein>
<keyword evidence="11" id="KW-1185">Reference proteome</keyword>
<evidence type="ECO:0000259" key="8">
    <source>
        <dbReference type="Pfam" id="PF00483"/>
    </source>
</evidence>
<comment type="similarity">
    <text evidence="1">Belongs to the mannose-6-phosphate isomerase type 2 family.</text>
</comment>
<dbReference type="InterPro" id="IPR051161">
    <property type="entry name" value="Mannose-6P_isomerase_type2"/>
</dbReference>
<dbReference type="InterPro" id="IPR029044">
    <property type="entry name" value="Nucleotide-diphossugar_trans"/>
</dbReference>
<dbReference type="SUPFAM" id="SSF159283">
    <property type="entry name" value="Guanosine diphospho-D-mannose pyrophosphorylase/mannose-6-phosphate isomerase linker domain"/>
    <property type="match status" value="1"/>
</dbReference>
<dbReference type="GO" id="GO:0005525">
    <property type="term" value="F:GTP binding"/>
    <property type="evidence" value="ECO:0007669"/>
    <property type="project" value="UniProtKB-KW"/>
</dbReference>
<evidence type="ECO:0000256" key="1">
    <source>
        <dbReference type="ARBA" id="ARBA00006115"/>
    </source>
</evidence>
<keyword evidence="6" id="KW-0342">GTP-binding</keyword>